<evidence type="ECO:0000313" key="1">
    <source>
        <dbReference type="EMBL" id="KAF0704767.1"/>
    </source>
</evidence>
<protein>
    <submittedName>
        <fullName evidence="1">Uncharacterized protein</fullName>
    </submittedName>
</protein>
<dbReference type="AlphaFoldDB" id="A0A6A4Z218"/>
<gene>
    <name evidence="1" type="ORF">AaE_014774</name>
</gene>
<dbReference type="Proteomes" id="UP000469452">
    <property type="component" value="Unassembled WGS sequence"/>
</dbReference>
<dbReference type="EMBL" id="VJMI01020332">
    <property type="protein sequence ID" value="KAF0704767.1"/>
    <property type="molecule type" value="Genomic_DNA"/>
</dbReference>
<accession>A0A6A4Z218</accession>
<evidence type="ECO:0000313" key="2">
    <source>
        <dbReference type="Proteomes" id="UP000469452"/>
    </source>
</evidence>
<proteinExistence type="predicted"/>
<name>A0A6A4Z218_APHAT</name>
<sequence length="109" mass="12188">MRPYITGIFQDIPVSKWNEDFNDAVVAMDLTPPSPCGPQIFDTPQPTGLDISDRTKSRLIGTYRAVCTVHVDDKNDLLAYKFGVYVRNLIATQKPNELIWPLGLGDASY</sequence>
<organism evidence="1 2">
    <name type="scientific">Aphanomyces astaci</name>
    <name type="common">Crayfish plague agent</name>
    <dbReference type="NCBI Taxonomy" id="112090"/>
    <lineage>
        <taxon>Eukaryota</taxon>
        <taxon>Sar</taxon>
        <taxon>Stramenopiles</taxon>
        <taxon>Oomycota</taxon>
        <taxon>Saprolegniomycetes</taxon>
        <taxon>Saprolegniales</taxon>
        <taxon>Verrucalvaceae</taxon>
        <taxon>Aphanomyces</taxon>
    </lineage>
</organism>
<comment type="caution">
    <text evidence="1">The sequence shown here is derived from an EMBL/GenBank/DDBJ whole genome shotgun (WGS) entry which is preliminary data.</text>
</comment>
<reference evidence="1 2" key="1">
    <citation type="submission" date="2019-06" db="EMBL/GenBank/DDBJ databases">
        <title>Genomics analysis of Aphanomyces spp. identifies a new class of oomycete effector associated with host adaptation.</title>
        <authorList>
            <person name="Gaulin E."/>
        </authorList>
    </citation>
    <scope>NUCLEOTIDE SEQUENCE [LARGE SCALE GENOMIC DNA]</scope>
    <source>
        <strain evidence="1 2">E</strain>
    </source>
</reference>